<dbReference type="CDD" id="cd07180">
    <property type="entry name" value="RNase_HII_archaea_like"/>
    <property type="match status" value="1"/>
</dbReference>
<evidence type="ECO:0000256" key="16">
    <source>
        <dbReference type="RuleBase" id="RU003515"/>
    </source>
</evidence>
<keyword evidence="9 14" id="KW-0540">Nuclease</keyword>
<evidence type="ECO:0000256" key="2">
    <source>
        <dbReference type="ARBA" id="ARBA00001946"/>
    </source>
</evidence>
<dbReference type="SUPFAM" id="SSF53098">
    <property type="entry name" value="Ribonuclease H-like"/>
    <property type="match status" value="1"/>
</dbReference>
<reference evidence="18 19" key="1">
    <citation type="journal article" date="2014" name="PLoS Genet.">
        <title>Phylogenetically driven sequencing of extremely halophilic archaea reveals strategies for static and dynamic osmo-response.</title>
        <authorList>
            <person name="Becker E.A."/>
            <person name="Seitzer P.M."/>
            <person name="Tritt A."/>
            <person name="Larsen D."/>
            <person name="Krusor M."/>
            <person name="Yao A.I."/>
            <person name="Wu D."/>
            <person name="Madern D."/>
            <person name="Eisen J.A."/>
            <person name="Darling A.E."/>
            <person name="Facciotti M.T."/>
        </authorList>
    </citation>
    <scope>NUCLEOTIDE SEQUENCE [LARGE SCALE GENOMIC DNA]</scope>
    <source>
        <strain evidence="18 19">DSM 8989</strain>
    </source>
</reference>
<keyword evidence="8 14" id="KW-0963">Cytoplasm</keyword>
<evidence type="ECO:0000256" key="7">
    <source>
        <dbReference type="ARBA" id="ARBA00019179"/>
    </source>
</evidence>
<evidence type="ECO:0000256" key="12">
    <source>
        <dbReference type="ARBA" id="ARBA00022801"/>
    </source>
</evidence>
<evidence type="ECO:0000259" key="17">
    <source>
        <dbReference type="PROSITE" id="PS51975"/>
    </source>
</evidence>
<evidence type="ECO:0000256" key="8">
    <source>
        <dbReference type="ARBA" id="ARBA00022490"/>
    </source>
</evidence>
<evidence type="ECO:0000256" key="15">
    <source>
        <dbReference type="PROSITE-ProRule" id="PRU01319"/>
    </source>
</evidence>
<evidence type="ECO:0000256" key="4">
    <source>
        <dbReference type="ARBA" id="ARBA00004496"/>
    </source>
</evidence>
<dbReference type="EMBL" id="AOME01000056">
    <property type="protein sequence ID" value="EMA52208.1"/>
    <property type="molecule type" value="Genomic_DNA"/>
</dbReference>
<comment type="similarity">
    <text evidence="5 14 16">Belongs to the RNase HII family.</text>
</comment>
<evidence type="ECO:0000256" key="11">
    <source>
        <dbReference type="ARBA" id="ARBA00022759"/>
    </source>
</evidence>
<dbReference type="InterPro" id="IPR024567">
    <property type="entry name" value="RNase_HII/HIII_dom"/>
</dbReference>
<gene>
    <name evidence="14 18" type="primary">rnhB</name>
    <name evidence="18" type="ORF">C450_11571</name>
</gene>
<dbReference type="FunFam" id="1.10.10.460:FF:000001">
    <property type="entry name" value="Ribonuclease"/>
    <property type="match status" value="1"/>
</dbReference>
<protein>
    <recommendedName>
        <fullName evidence="7 14">Ribonuclease HII</fullName>
        <shortName evidence="14">RNase HII</shortName>
        <ecNumber evidence="6 14">3.1.26.4</ecNumber>
    </recommendedName>
</protein>
<dbReference type="RefSeq" id="WP_005043508.1">
    <property type="nucleotide sequence ID" value="NZ_AOME01000056.1"/>
</dbReference>
<keyword evidence="19" id="KW-1185">Reference proteome</keyword>
<dbReference type="EC" id="3.1.26.4" evidence="6 14"/>
<feature type="domain" description="RNase H type-2" evidence="17">
    <location>
        <begin position="2"/>
        <end position="217"/>
    </location>
</feature>
<dbReference type="InterPro" id="IPR036397">
    <property type="entry name" value="RNaseH_sf"/>
</dbReference>
<dbReference type="GO" id="GO:0003723">
    <property type="term" value="F:RNA binding"/>
    <property type="evidence" value="ECO:0007669"/>
    <property type="project" value="UniProtKB-UniRule"/>
</dbReference>
<name>M0N3T5_9EURY</name>
<dbReference type="OrthoDB" id="33866at2157"/>
<dbReference type="PROSITE" id="PS51257">
    <property type="entry name" value="PROKAR_LIPOPROTEIN"/>
    <property type="match status" value="1"/>
</dbReference>
<dbReference type="InterPro" id="IPR012337">
    <property type="entry name" value="RNaseH-like_sf"/>
</dbReference>
<evidence type="ECO:0000313" key="19">
    <source>
        <dbReference type="Proteomes" id="UP000011625"/>
    </source>
</evidence>
<dbReference type="Pfam" id="PF01351">
    <property type="entry name" value="RNase_HII"/>
    <property type="match status" value="1"/>
</dbReference>
<comment type="catalytic activity">
    <reaction evidence="1 14 15 16">
        <text>Endonucleolytic cleavage to 5'-phosphomonoester.</text>
        <dbReference type="EC" id="3.1.26.4"/>
    </reaction>
</comment>
<evidence type="ECO:0000256" key="5">
    <source>
        <dbReference type="ARBA" id="ARBA00007383"/>
    </source>
</evidence>
<evidence type="ECO:0000256" key="6">
    <source>
        <dbReference type="ARBA" id="ARBA00012180"/>
    </source>
</evidence>
<evidence type="ECO:0000256" key="3">
    <source>
        <dbReference type="ARBA" id="ARBA00004065"/>
    </source>
</evidence>
<dbReference type="PANTHER" id="PTHR10954">
    <property type="entry name" value="RIBONUCLEASE H2 SUBUNIT A"/>
    <property type="match status" value="1"/>
</dbReference>
<organism evidence="18 19">
    <name type="scientific">Halococcus salifodinae DSM 8989</name>
    <dbReference type="NCBI Taxonomy" id="1227456"/>
    <lineage>
        <taxon>Archaea</taxon>
        <taxon>Methanobacteriati</taxon>
        <taxon>Methanobacteriota</taxon>
        <taxon>Stenosarchaea group</taxon>
        <taxon>Halobacteria</taxon>
        <taxon>Halobacteriales</taxon>
        <taxon>Halococcaceae</taxon>
        <taxon>Halococcus</taxon>
    </lineage>
</organism>
<dbReference type="AlphaFoldDB" id="M0N3T5"/>
<keyword evidence="10 14" id="KW-0479">Metal-binding</keyword>
<dbReference type="GO" id="GO:0032299">
    <property type="term" value="C:ribonuclease H2 complex"/>
    <property type="evidence" value="ECO:0007669"/>
    <property type="project" value="TreeGrafter"/>
</dbReference>
<dbReference type="Gene3D" id="3.30.420.10">
    <property type="entry name" value="Ribonuclease H-like superfamily/Ribonuclease H"/>
    <property type="match status" value="1"/>
</dbReference>
<keyword evidence="11 14" id="KW-0255">Endonuclease</keyword>
<dbReference type="GO" id="GO:0004523">
    <property type="term" value="F:RNA-DNA hybrid ribonuclease activity"/>
    <property type="evidence" value="ECO:0007669"/>
    <property type="project" value="UniProtKB-UniRule"/>
</dbReference>
<proteinExistence type="inferred from homology"/>
<evidence type="ECO:0000256" key="14">
    <source>
        <dbReference type="HAMAP-Rule" id="MF_00052"/>
    </source>
</evidence>
<dbReference type="PANTHER" id="PTHR10954:SF23">
    <property type="entry name" value="RIBONUCLEASE"/>
    <property type="match status" value="1"/>
</dbReference>
<dbReference type="Gene3D" id="1.10.10.460">
    <property type="entry name" value="Ribonuclease hii. Domain 2"/>
    <property type="match status" value="1"/>
</dbReference>
<dbReference type="GO" id="GO:0043137">
    <property type="term" value="P:DNA replication, removal of RNA primer"/>
    <property type="evidence" value="ECO:0007669"/>
    <property type="project" value="TreeGrafter"/>
</dbReference>
<comment type="cofactor">
    <cofactor evidence="2">
        <name>Mg(2+)</name>
        <dbReference type="ChEBI" id="CHEBI:18420"/>
    </cofactor>
</comment>
<dbReference type="GO" id="GO:0030145">
    <property type="term" value="F:manganese ion binding"/>
    <property type="evidence" value="ECO:0007669"/>
    <property type="project" value="UniProtKB-UniRule"/>
</dbReference>
<feature type="binding site" evidence="14 15">
    <location>
        <position position="9"/>
    </location>
    <ligand>
        <name>a divalent metal cation</name>
        <dbReference type="ChEBI" id="CHEBI:60240"/>
    </ligand>
</feature>
<dbReference type="InterPro" id="IPR001352">
    <property type="entry name" value="RNase_HII/HIII"/>
</dbReference>
<keyword evidence="12 14" id="KW-0378">Hydrolase</keyword>
<dbReference type="InterPro" id="IPR004649">
    <property type="entry name" value="RNase_H2_suA"/>
</dbReference>
<keyword evidence="13 14" id="KW-0464">Manganese</keyword>
<dbReference type="GO" id="GO:0006298">
    <property type="term" value="P:mismatch repair"/>
    <property type="evidence" value="ECO:0007669"/>
    <property type="project" value="TreeGrafter"/>
</dbReference>
<dbReference type="Proteomes" id="UP000011625">
    <property type="component" value="Unassembled WGS sequence"/>
</dbReference>
<accession>M0N3T5</accession>
<comment type="caution">
    <text evidence="18">The sequence shown here is derived from an EMBL/GenBank/DDBJ whole genome shotgun (WGS) entry which is preliminary data.</text>
</comment>
<comment type="subcellular location">
    <subcellularLocation>
        <location evidence="4 14">Cytoplasm</location>
    </subcellularLocation>
</comment>
<evidence type="ECO:0000256" key="10">
    <source>
        <dbReference type="ARBA" id="ARBA00022723"/>
    </source>
</evidence>
<feature type="binding site" evidence="14 15">
    <location>
        <position position="112"/>
    </location>
    <ligand>
        <name>a divalent metal cation</name>
        <dbReference type="ChEBI" id="CHEBI:60240"/>
    </ligand>
</feature>
<comment type="function">
    <text evidence="3 14 16">Endonuclease that specifically degrades the RNA of RNA-DNA hybrids.</text>
</comment>
<dbReference type="NCBIfam" id="TIGR00729">
    <property type="entry name" value="ribonuclease HII"/>
    <property type="match status" value="1"/>
</dbReference>
<dbReference type="HAMAP" id="MF_00052_A">
    <property type="entry name" value="RNase_HII_A"/>
    <property type="match status" value="1"/>
</dbReference>
<evidence type="ECO:0000256" key="1">
    <source>
        <dbReference type="ARBA" id="ARBA00000077"/>
    </source>
</evidence>
<dbReference type="STRING" id="1227456.C450_11571"/>
<dbReference type="InterPro" id="IPR020787">
    <property type="entry name" value="RNase_HII_arc"/>
</dbReference>
<evidence type="ECO:0000313" key="18">
    <source>
        <dbReference type="EMBL" id="EMA52208.1"/>
    </source>
</evidence>
<dbReference type="InterPro" id="IPR023160">
    <property type="entry name" value="RNase_HII_hlx-loop-hlx_cap_dom"/>
</dbReference>
<evidence type="ECO:0000256" key="9">
    <source>
        <dbReference type="ARBA" id="ARBA00022722"/>
    </source>
</evidence>
<dbReference type="PATRIC" id="fig|1227456.3.peg.2351"/>
<sequence>MERSFGVDEAGRGPVLGSLFVACVRADPAVLPAGIDDSKRLSPARRETLADELRADDRIAVATREVTPSAIDAPDTDLNALTIEAAGATIDSVASIGADAKATADGLAGVVDACDTDTERFGRRVHEAATADVEITAEHGADEEHALVGAASVVAKVARDAHIADLADEHGPIGSGYPSDPTTREFLAEYVREHGDLPPFARRSWKTSREALAAAEQSALAEF</sequence>
<evidence type="ECO:0000256" key="13">
    <source>
        <dbReference type="ARBA" id="ARBA00023211"/>
    </source>
</evidence>
<dbReference type="PROSITE" id="PS51975">
    <property type="entry name" value="RNASE_H_2"/>
    <property type="match status" value="1"/>
</dbReference>
<comment type="cofactor">
    <cofactor evidence="14 15">
        <name>Mn(2+)</name>
        <dbReference type="ChEBI" id="CHEBI:29035"/>
    </cofactor>
    <cofactor evidence="14 15">
        <name>Mg(2+)</name>
        <dbReference type="ChEBI" id="CHEBI:18420"/>
    </cofactor>
    <text evidence="14 15">Manganese or magnesium. Binds 1 divalent metal ion per monomer in the absence of substrate. May bind a second metal ion after substrate binding.</text>
</comment>
<feature type="binding site" evidence="14 15">
    <location>
        <position position="8"/>
    </location>
    <ligand>
        <name>a divalent metal cation</name>
        <dbReference type="ChEBI" id="CHEBI:60240"/>
    </ligand>
</feature>
<dbReference type="GO" id="GO:0005737">
    <property type="term" value="C:cytoplasm"/>
    <property type="evidence" value="ECO:0007669"/>
    <property type="project" value="UniProtKB-SubCell"/>
</dbReference>